<keyword evidence="11 13" id="KW-0739">Sodium transport</keyword>
<accession>A0A914E4K6</accession>
<keyword evidence="10" id="KW-0325">Glycoprotein</keyword>
<keyword evidence="9" id="KW-0472">Membrane</keyword>
<evidence type="ECO:0000256" key="11">
    <source>
        <dbReference type="ARBA" id="ARBA00023201"/>
    </source>
</evidence>
<dbReference type="Gene3D" id="3.30.420.10">
    <property type="entry name" value="Ribonuclease H-like superfamily/Ribonuclease H"/>
    <property type="match status" value="1"/>
</dbReference>
<name>A0A914E4K6_9BILA</name>
<evidence type="ECO:0000256" key="12">
    <source>
        <dbReference type="ARBA" id="ARBA00023303"/>
    </source>
</evidence>
<evidence type="ECO:0000256" key="1">
    <source>
        <dbReference type="ARBA" id="ARBA00004141"/>
    </source>
</evidence>
<dbReference type="WBParaSite" id="ACRNAN_scaffold5350.g7501.t1">
    <property type="protein sequence ID" value="ACRNAN_scaffold5350.g7501.t1"/>
    <property type="gene ID" value="ACRNAN_scaffold5350.g7501"/>
</dbReference>
<dbReference type="Pfam" id="PF13358">
    <property type="entry name" value="DDE_3"/>
    <property type="match status" value="1"/>
</dbReference>
<sequence length="368" mass="43654">MQPIVSNMTDSELREMNSMLKRWIGNQKLEDFYDYFFKKYGYNCHDFLRSCSYGSEVINCCDIFLDYYMMLRGKCMRLRDFPQEDPDEVGKLTVMMARMHSPLADSTGLQLQSVIYISDLLRDVATFPRMYLDYNTWNRIRFTARQLIMLPINNQCVNNRPGYGKGTCFVETWLYNKVINNFNCTVFYLKYKTPNLEICDPYVIAKNYATITGQNVNLSFGPLVDVGDVAKNFREDGKSTMNKEVYREILRKNLLLFWKRNRALFDEFQQDNDPKHALKLLKDWFRHARVNIPAMKWPSQSPDLNPIEHLWEVLKRRVRGRRFTNKAELFRALKEWNRIPVDTLRGLVKSMPRRMNAVIKSKGYPTKY</sequence>
<evidence type="ECO:0000256" key="10">
    <source>
        <dbReference type="ARBA" id="ARBA00023180"/>
    </source>
</evidence>
<dbReference type="Proteomes" id="UP000887540">
    <property type="component" value="Unplaced"/>
</dbReference>
<keyword evidence="4 13" id="KW-0894">Sodium channel</keyword>
<keyword evidence="8 13" id="KW-0406">Ion transport</keyword>
<comment type="similarity">
    <text evidence="2 13">Belongs to the amiloride-sensitive sodium channel (TC 1.A.6) family.</text>
</comment>
<dbReference type="AlphaFoldDB" id="A0A914E4K6"/>
<dbReference type="InterPro" id="IPR001873">
    <property type="entry name" value="ENaC"/>
</dbReference>
<dbReference type="InterPro" id="IPR036397">
    <property type="entry name" value="RNaseH_sf"/>
</dbReference>
<evidence type="ECO:0000313" key="15">
    <source>
        <dbReference type="Proteomes" id="UP000887540"/>
    </source>
</evidence>
<evidence type="ECO:0000256" key="8">
    <source>
        <dbReference type="ARBA" id="ARBA00023065"/>
    </source>
</evidence>
<keyword evidence="6" id="KW-1133">Transmembrane helix</keyword>
<protein>
    <submittedName>
        <fullName evidence="16">Tc1-like transposase DDE domain-containing protein</fullName>
    </submittedName>
</protein>
<evidence type="ECO:0000256" key="4">
    <source>
        <dbReference type="ARBA" id="ARBA00022461"/>
    </source>
</evidence>
<evidence type="ECO:0000256" key="3">
    <source>
        <dbReference type="ARBA" id="ARBA00022448"/>
    </source>
</evidence>
<evidence type="ECO:0000256" key="6">
    <source>
        <dbReference type="ARBA" id="ARBA00022989"/>
    </source>
</evidence>
<evidence type="ECO:0000256" key="9">
    <source>
        <dbReference type="ARBA" id="ARBA00023136"/>
    </source>
</evidence>
<dbReference type="InterPro" id="IPR038717">
    <property type="entry name" value="Tc1-like_DDE_dom"/>
</dbReference>
<reference evidence="16" key="1">
    <citation type="submission" date="2022-11" db="UniProtKB">
        <authorList>
            <consortium name="WormBaseParasite"/>
        </authorList>
    </citation>
    <scope>IDENTIFICATION</scope>
</reference>
<keyword evidence="15" id="KW-1185">Reference proteome</keyword>
<evidence type="ECO:0000256" key="2">
    <source>
        <dbReference type="ARBA" id="ARBA00007193"/>
    </source>
</evidence>
<dbReference type="GO" id="GO:0003676">
    <property type="term" value="F:nucleic acid binding"/>
    <property type="evidence" value="ECO:0007669"/>
    <property type="project" value="InterPro"/>
</dbReference>
<proteinExistence type="inferred from homology"/>
<evidence type="ECO:0000313" key="16">
    <source>
        <dbReference type="WBParaSite" id="ACRNAN_scaffold5350.g7501.t1"/>
    </source>
</evidence>
<feature type="domain" description="Tc1-like transposase DDE" evidence="14">
    <location>
        <begin position="271"/>
        <end position="329"/>
    </location>
</feature>
<keyword evidence="12 13" id="KW-0407">Ion channel</keyword>
<keyword evidence="7" id="KW-0915">Sodium</keyword>
<evidence type="ECO:0000256" key="7">
    <source>
        <dbReference type="ARBA" id="ARBA00023053"/>
    </source>
</evidence>
<dbReference type="Pfam" id="PF00858">
    <property type="entry name" value="ASC"/>
    <property type="match status" value="1"/>
</dbReference>
<evidence type="ECO:0000256" key="5">
    <source>
        <dbReference type="ARBA" id="ARBA00022692"/>
    </source>
</evidence>
<dbReference type="GO" id="GO:0016020">
    <property type="term" value="C:membrane"/>
    <property type="evidence" value="ECO:0007669"/>
    <property type="project" value="UniProtKB-SubCell"/>
</dbReference>
<keyword evidence="3 13" id="KW-0813">Transport</keyword>
<keyword evidence="5 13" id="KW-0812">Transmembrane</keyword>
<organism evidence="15 16">
    <name type="scientific">Acrobeloides nanus</name>
    <dbReference type="NCBI Taxonomy" id="290746"/>
    <lineage>
        <taxon>Eukaryota</taxon>
        <taxon>Metazoa</taxon>
        <taxon>Ecdysozoa</taxon>
        <taxon>Nematoda</taxon>
        <taxon>Chromadorea</taxon>
        <taxon>Rhabditida</taxon>
        <taxon>Tylenchina</taxon>
        <taxon>Cephalobomorpha</taxon>
        <taxon>Cephaloboidea</taxon>
        <taxon>Cephalobidae</taxon>
        <taxon>Acrobeloides</taxon>
    </lineage>
</organism>
<evidence type="ECO:0000256" key="13">
    <source>
        <dbReference type="RuleBase" id="RU000679"/>
    </source>
</evidence>
<dbReference type="GO" id="GO:0005272">
    <property type="term" value="F:sodium channel activity"/>
    <property type="evidence" value="ECO:0007669"/>
    <property type="project" value="UniProtKB-KW"/>
</dbReference>
<evidence type="ECO:0000259" key="14">
    <source>
        <dbReference type="Pfam" id="PF13358"/>
    </source>
</evidence>
<comment type="subcellular location">
    <subcellularLocation>
        <location evidence="1">Membrane</location>
        <topology evidence="1">Multi-pass membrane protein</topology>
    </subcellularLocation>
</comment>